<name>A0A4S3MLI2_9RHOB</name>
<feature type="compositionally biased region" description="Basic residues" evidence="3">
    <location>
        <begin position="1"/>
        <end position="12"/>
    </location>
</feature>
<dbReference type="InterPro" id="IPR022211">
    <property type="entry name" value="PHBC_N"/>
</dbReference>
<dbReference type="Pfam" id="PF07167">
    <property type="entry name" value="PhaC_N"/>
    <property type="match status" value="1"/>
</dbReference>
<dbReference type="GO" id="GO:0016787">
    <property type="term" value="F:hydrolase activity"/>
    <property type="evidence" value="ECO:0007669"/>
    <property type="project" value="UniProtKB-KW"/>
</dbReference>
<keyword evidence="7" id="KW-1185">Reference proteome</keyword>
<dbReference type="InterPro" id="IPR010941">
    <property type="entry name" value="PhaC_N"/>
</dbReference>
<dbReference type="PANTHER" id="PTHR36837">
    <property type="entry name" value="POLY(3-HYDROXYALKANOATE) POLYMERASE SUBUNIT PHAC"/>
    <property type="match status" value="1"/>
</dbReference>
<sequence length="623" mass="69070">MTRKPTRSRVKGASRPNPETPPVAQTLPAVLPQPKAPDNGGTVTVRETADPHPHAALDRSAMASIARLTGGISPHAIVDAWNDWAMHLARAPGRQLELIERAQSNWMKIAQYTVDALTGQKPAKPFQPGPNDTRWSHGGWDRAPFSIWQQGFLATHDWWDAATSNLRGLRRQNAERTGFMMRQLLDTVSPSNFPPGNPEILESTVRTGGRNLFEGAVHYADDLRHVLTQERRPVPESHALGKVLAATPGEVVHRNDLMELIQYAPTTGEVRPEPVLIVPAWIMKYYILDLSQHNSFIRWLVGQGYTVFCISWRNPGAERAELSLEDYRKQGVMEALEVINAIVPGEKVHANGYCLGGTLLAIAAATMARDDDDRLASVTLMAAQVDFAEAGELLLFLDESQVAFLEDMMWAQGYLDRPQMSGAFAAIRSEDLIWSRAVRRYYLGEPDLPTDIGVWVNDTTRMPARMHSEYLRGVFLENRLSAGRFAVEGRVIALKDIASPMFVVATEADHIAPWRSVYKTALFTDCDLTFLLTKGGHNGGILSEPGHPGRHYRIGHRPAGGHYRGPDGWLADHEPQPGSWWPEWARWLDAHSGVVVPARDPKAGAARGYPSLGSAPGHYIHQM</sequence>
<dbReference type="InterPro" id="IPR051321">
    <property type="entry name" value="PHA/PHB_synthase"/>
</dbReference>
<keyword evidence="1" id="KW-0808">Transferase</keyword>
<dbReference type="GO" id="GO:0016746">
    <property type="term" value="F:acyltransferase activity"/>
    <property type="evidence" value="ECO:0007669"/>
    <property type="project" value="UniProtKB-KW"/>
</dbReference>
<dbReference type="EMBL" id="SSND01000004">
    <property type="protein sequence ID" value="THD82349.1"/>
    <property type="molecule type" value="Genomic_DNA"/>
</dbReference>
<proteinExistence type="predicted"/>
<evidence type="ECO:0000313" key="7">
    <source>
        <dbReference type="Proteomes" id="UP000309450"/>
    </source>
</evidence>
<protein>
    <submittedName>
        <fullName evidence="6">Alpha/beta fold hydrolase</fullName>
    </submittedName>
</protein>
<dbReference type="PANTHER" id="PTHR36837:SF5">
    <property type="entry name" value="POLY-3-HYDROXYBUTYRATE SYNTHASE"/>
    <property type="match status" value="1"/>
</dbReference>
<dbReference type="InterPro" id="IPR029058">
    <property type="entry name" value="AB_hydrolase_fold"/>
</dbReference>
<comment type="caution">
    <text evidence="6">The sequence shown here is derived from an EMBL/GenBank/DDBJ whole genome shotgun (WGS) entry which is preliminary data.</text>
</comment>
<evidence type="ECO:0000259" key="5">
    <source>
        <dbReference type="Pfam" id="PF12551"/>
    </source>
</evidence>
<accession>A0A4S3MLI2</accession>
<feature type="domain" description="Poly-beta-hydroxybutyrate polymerase N-terminal" evidence="5">
    <location>
        <begin position="53"/>
        <end position="94"/>
    </location>
</feature>
<keyword evidence="6" id="KW-0378">Hydrolase</keyword>
<evidence type="ECO:0000256" key="1">
    <source>
        <dbReference type="ARBA" id="ARBA00022679"/>
    </source>
</evidence>
<evidence type="ECO:0000256" key="2">
    <source>
        <dbReference type="ARBA" id="ARBA00023315"/>
    </source>
</evidence>
<dbReference type="Pfam" id="PF12551">
    <property type="entry name" value="PHBC_N"/>
    <property type="match status" value="1"/>
</dbReference>
<dbReference type="GO" id="GO:0042619">
    <property type="term" value="P:poly-hydroxybutyrate biosynthetic process"/>
    <property type="evidence" value="ECO:0007669"/>
    <property type="project" value="InterPro"/>
</dbReference>
<evidence type="ECO:0000256" key="3">
    <source>
        <dbReference type="SAM" id="MobiDB-lite"/>
    </source>
</evidence>
<organism evidence="6 7">
    <name type="scientific">Aliigemmobacter aestuarii</name>
    <dbReference type="NCBI Taxonomy" id="1445661"/>
    <lineage>
        <taxon>Bacteria</taxon>
        <taxon>Pseudomonadati</taxon>
        <taxon>Pseudomonadota</taxon>
        <taxon>Alphaproteobacteria</taxon>
        <taxon>Rhodobacterales</taxon>
        <taxon>Paracoccaceae</taxon>
        <taxon>Aliigemmobacter</taxon>
    </lineage>
</organism>
<feature type="region of interest" description="Disordered" evidence="3">
    <location>
        <begin position="1"/>
        <end position="48"/>
    </location>
</feature>
<keyword evidence="2" id="KW-0012">Acyltransferase</keyword>
<gene>
    <name evidence="6" type="ORF">E7811_14950</name>
</gene>
<dbReference type="SUPFAM" id="SSF53474">
    <property type="entry name" value="alpha/beta-Hydrolases"/>
    <property type="match status" value="1"/>
</dbReference>
<dbReference type="RefSeq" id="WP_136395458.1">
    <property type="nucleotide sequence ID" value="NZ_SSND01000004.1"/>
</dbReference>
<feature type="domain" description="Poly-beta-hydroxybutyrate polymerase N-terminal" evidence="4">
    <location>
        <begin position="131"/>
        <end position="300"/>
    </location>
</feature>
<dbReference type="Gene3D" id="3.40.50.1820">
    <property type="entry name" value="alpha/beta hydrolase"/>
    <property type="match status" value="1"/>
</dbReference>
<dbReference type="OrthoDB" id="7208816at2"/>
<dbReference type="AlphaFoldDB" id="A0A4S3MLI2"/>
<evidence type="ECO:0000259" key="4">
    <source>
        <dbReference type="Pfam" id="PF07167"/>
    </source>
</evidence>
<evidence type="ECO:0000313" key="6">
    <source>
        <dbReference type="EMBL" id="THD82349.1"/>
    </source>
</evidence>
<reference evidence="6 7" key="1">
    <citation type="submission" date="2019-04" db="EMBL/GenBank/DDBJ databases">
        <title>Draft genome sequence of Gemmobacter aestuarii sp. nov.</title>
        <authorList>
            <person name="Hameed A."/>
            <person name="Lin S.-Y."/>
            <person name="Shahina M."/>
            <person name="Lai W.-A."/>
            <person name="Young C.-C."/>
        </authorList>
    </citation>
    <scope>NUCLEOTIDE SEQUENCE [LARGE SCALE GENOMIC DNA]</scope>
    <source>
        <strain evidence="6 7">CC-PW-75</strain>
    </source>
</reference>
<dbReference type="Proteomes" id="UP000309450">
    <property type="component" value="Unassembled WGS sequence"/>
</dbReference>